<keyword evidence="2" id="KW-1185">Reference proteome</keyword>
<gene>
    <name evidence="1" type="ORF">GCM10010339_31400</name>
</gene>
<dbReference type="RefSeq" id="WP_189952727.1">
    <property type="nucleotide sequence ID" value="NZ_BMVG01000006.1"/>
</dbReference>
<sequence>MRTETMTVTPDICTNWMKNRVCNRVPLRSYNVEKFREILRAGQFRTTHQGFALDLHGCLIDGQHRAQAIIDTGVSVTAQVTYDLEPDAFAAIDGGRVRTAGDHVAKASGMAQNNANYYGATLKILRNRAEGLHWTRWTTGKITAAEVPALMASWPIPESRINYMLAKGRQCHASGTGLLISHQIILEKWPEHVAKLFFGGIGDASREYVGKDPRAVYTNTMLNVNKGVISRDSVQQSAQAIKAFNALIAGETIGTLKKMKMGGVKVVRNRETGEEMEQQYLADRYPSVIDVQDVSQNWPHVTDH</sequence>
<organism evidence="1 2">
    <name type="scientific">Streptomyces alanosinicus</name>
    <dbReference type="NCBI Taxonomy" id="68171"/>
    <lineage>
        <taxon>Bacteria</taxon>
        <taxon>Bacillati</taxon>
        <taxon>Actinomycetota</taxon>
        <taxon>Actinomycetes</taxon>
        <taxon>Kitasatosporales</taxon>
        <taxon>Streptomycetaceae</taxon>
        <taxon>Streptomyces</taxon>
    </lineage>
</organism>
<dbReference type="Proteomes" id="UP000655443">
    <property type="component" value="Unassembled WGS sequence"/>
</dbReference>
<reference evidence="1" key="2">
    <citation type="submission" date="2020-09" db="EMBL/GenBank/DDBJ databases">
        <authorList>
            <person name="Sun Q."/>
            <person name="Ohkuma M."/>
        </authorList>
    </citation>
    <scope>NUCLEOTIDE SEQUENCE</scope>
    <source>
        <strain evidence="1">JCM 4714</strain>
    </source>
</reference>
<dbReference type="EMBL" id="BMVG01000006">
    <property type="protein sequence ID" value="GHE03566.1"/>
    <property type="molecule type" value="Genomic_DNA"/>
</dbReference>
<evidence type="ECO:0000313" key="1">
    <source>
        <dbReference type="EMBL" id="GHE03566.1"/>
    </source>
</evidence>
<accession>A0A918YGS2</accession>
<comment type="caution">
    <text evidence="1">The sequence shown here is derived from an EMBL/GenBank/DDBJ whole genome shotgun (WGS) entry which is preliminary data.</text>
</comment>
<proteinExistence type="predicted"/>
<name>A0A918YGS2_9ACTN</name>
<reference evidence="1" key="1">
    <citation type="journal article" date="2014" name="Int. J. Syst. Evol. Microbiol.">
        <title>Complete genome sequence of Corynebacterium casei LMG S-19264T (=DSM 44701T), isolated from a smear-ripened cheese.</title>
        <authorList>
            <consortium name="US DOE Joint Genome Institute (JGI-PGF)"/>
            <person name="Walter F."/>
            <person name="Albersmeier A."/>
            <person name="Kalinowski J."/>
            <person name="Ruckert C."/>
        </authorList>
    </citation>
    <scope>NUCLEOTIDE SEQUENCE</scope>
    <source>
        <strain evidence="1">JCM 4714</strain>
    </source>
</reference>
<dbReference type="AlphaFoldDB" id="A0A918YGS2"/>
<protein>
    <submittedName>
        <fullName evidence="1">Uncharacterized protein</fullName>
    </submittedName>
</protein>
<evidence type="ECO:0000313" key="2">
    <source>
        <dbReference type="Proteomes" id="UP000655443"/>
    </source>
</evidence>